<dbReference type="SUPFAM" id="SSF48208">
    <property type="entry name" value="Six-hairpin glycosidases"/>
    <property type="match status" value="1"/>
</dbReference>
<keyword evidence="4" id="KW-0378">Hydrolase</keyword>
<dbReference type="EMBL" id="UYRT01086366">
    <property type="protein sequence ID" value="VDN31248.1"/>
    <property type="molecule type" value="Genomic_DNA"/>
</dbReference>
<evidence type="ECO:0000256" key="3">
    <source>
        <dbReference type="ARBA" id="ARBA00019905"/>
    </source>
</evidence>
<gene>
    <name evidence="5" type="ORF">GPUH_LOCUS18197</name>
</gene>
<dbReference type="PANTHER" id="PTHR23403:SF12">
    <property type="entry name" value="TREHALASE"/>
    <property type="match status" value="1"/>
</dbReference>
<reference evidence="5 6" key="2">
    <citation type="submission" date="2018-11" db="EMBL/GenBank/DDBJ databases">
        <authorList>
            <consortium name="Pathogen Informatics"/>
        </authorList>
    </citation>
    <scope>NUCLEOTIDE SEQUENCE [LARGE SCALE GENOMIC DNA]</scope>
</reference>
<evidence type="ECO:0000313" key="5">
    <source>
        <dbReference type="EMBL" id="VDN31248.1"/>
    </source>
</evidence>
<dbReference type="Proteomes" id="UP000271098">
    <property type="component" value="Unassembled WGS sequence"/>
</dbReference>
<keyword evidence="4" id="KW-0326">Glycosidase</keyword>
<dbReference type="PANTHER" id="PTHR23403">
    <property type="entry name" value="TREHALASE"/>
    <property type="match status" value="1"/>
</dbReference>
<comment type="catalytic activity">
    <reaction evidence="4">
        <text>alpha,alpha-trehalose + H2O = alpha-D-glucose + beta-D-glucose</text>
        <dbReference type="Rhea" id="RHEA:32675"/>
        <dbReference type="ChEBI" id="CHEBI:15377"/>
        <dbReference type="ChEBI" id="CHEBI:15903"/>
        <dbReference type="ChEBI" id="CHEBI:16551"/>
        <dbReference type="ChEBI" id="CHEBI:17925"/>
        <dbReference type="EC" id="3.2.1.28"/>
    </reaction>
</comment>
<evidence type="ECO:0000256" key="2">
    <source>
        <dbReference type="ARBA" id="ARBA00012757"/>
    </source>
</evidence>
<evidence type="ECO:0000313" key="6">
    <source>
        <dbReference type="Proteomes" id="UP000271098"/>
    </source>
</evidence>
<evidence type="ECO:0000256" key="1">
    <source>
        <dbReference type="ARBA" id="ARBA00005615"/>
    </source>
</evidence>
<proteinExistence type="inferred from homology"/>
<dbReference type="Gene3D" id="1.50.10.10">
    <property type="match status" value="1"/>
</dbReference>
<comment type="similarity">
    <text evidence="1 4">Belongs to the glycosyl hydrolase 37 family.</text>
</comment>
<dbReference type="GO" id="GO:0005993">
    <property type="term" value="P:trehalose catabolic process"/>
    <property type="evidence" value="ECO:0007669"/>
    <property type="project" value="TreeGrafter"/>
</dbReference>
<dbReference type="EC" id="3.2.1.28" evidence="2 4"/>
<dbReference type="GO" id="GO:0004555">
    <property type="term" value="F:alpha,alpha-trehalase activity"/>
    <property type="evidence" value="ECO:0007669"/>
    <property type="project" value="UniProtKB-EC"/>
</dbReference>
<keyword evidence="6" id="KW-1185">Reference proteome</keyword>
<evidence type="ECO:0000313" key="7">
    <source>
        <dbReference type="WBParaSite" id="GPUH_0001822201-mRNA-1"/>
    </source>
</evidence>
<reference evidence="7" key="1">
    <citation type="submission" date="2016-06" db="UniProtKB">
        <authorList>
            <consortium name="WormBaseParasite"/>
        </authorList>
    </citation>
    <scope>IDENTIFICATION</scope>
</reference>
<dbReference type="OrthoDB" id="3542292at2759"/>
<organism evidence="7">
    <name type="scientific">Gongylonema pulchrum</name>
    <dbReference type="NCBI Taxonomy" id="637853"/>
    <lineage>
        <taxon>Eukaryota</taxon>
        <taxon>Metazoa</taxon>
        <taxon>Ecdysozoa</taxon>
        <taxon>Nematoda</taxon>
        <taxon>Chromadorea</taxon>
        <taxon>Rhabditida</taxon>
        <taxon>Spirurina</taxon>
        <taxon>Spiruromorpha</taxon>
        <taxon>Spiruroidea</taxon>
        <taxon>Gongylonematidae</taxon>
        <taxon>Gongylonema</taxon>
    </lineage>
</organism>
<accession>A0A183EB56</accession>
<dbReference type="PRINTS" id="PR00744">
    <property type="entry name" value="GLHYDRLASE37"/>
</dbReference>
<dbReference type="InterPro" id="IPR008928">
    <property type="entry name" value="6-hairpin_glycosidase_sf"/>
</dbReference>
<dbReference type="InterPro" id="IPR012341">
    <property type="entry name" value="6hp_glycosidase-like_sf"/>
</dbReference>
<name>A0A183EB56_9BILA</name>
<dbReference type="WBParaSite" id="GPUH_0001822201-mRNA-1">
    <property type="protein sequence ID" value="GPUH_0001822201-mRNA-1"/>
    <property type="gene ID" value="GPUH_0001822201"/>
</dbReference>
<dbReference type="Pfam" id="PF01204">
    <property type="entry name" value="Trehalase"/>
    <property type="match status" value="1"/>
</dbReference>
<sequence>MLQRAQTFHDDERDKDILFFQYRASMKTPPEKELMWSNVASAAETGWDFSTRWFAQSGPTMHHMKSIRTWSIVPVDLNAFICINARIMASFYEISGTSSSLFWFLLMH</sequence>
<protein>
    <recommendedName>
        <fullName evidence="3 4">Trehalase</fullName>
        <ecNumber evidence="2 4">3.2.1.28</ecNumber>
    </recommendedName>
    <alternativeName>
        <fullName evidence="4">Alpha-trehalose glucohydrolase</fullName>
    </alternativeName>
</protein>
<dbReference type="InterPro" id="IPR001661">
    <property type="entry name" value="Glyco_hydro_37"/>
</dbReference>
<evidence type="ECO:0000256" key="4">
    <source>
        <dbReference type="RuleBase" id="RU361180"/>
    </source>
</evidence>
<dbReference type="AlphaFoldDB" id="A0A183EB56"/>